<name>A0AAV5K3N9_9ROSI</name>
<keyword evidence="2" id="KW-1185">Reference proteome</keyword>
<accession>A0AAV5K3N9</accession>
<protein>
    <submittedName>
        <fullName evidence="1">Uncharacterized protein</fullName>
    </submittedName>
</protein>
<reference evidence="1 2" key="1">
    <citation type="journal article" date="2021" name="Commun. Biol.">
        <title>The genome of Shorea leprosula (Dipterocarpaceae) highlights the ecological relevance of drought in aseasonal tropical rainforests.</title>
        <authorList>
            <person name="Ng K.K.S."/>
            <person name="Kobayashi M.J."/>
            <person name="Fawcett J.A."/>
            <person name="Hatakeyama M."/>
            <person name="Paape T."/>
            <person name="Ng C.H."/>
            <person name="Ang C.C."/>
            <person name="Tnah L.H."/>
            <person name="Lee C.T."/>
            <person name="Nishiyama T."/>
            <person name="Sese J."/>
            <person name="O'Brien M.J."/>
            <person name="Copetti D."/>
            <person name="Mohd Noor M.I."/>
            <person name="Ong R.C."/>
            <person name="Putra M."/>
            <person name="Sireger I.Z."/>
            <person name="Indrioko S."/>
            <person name="Kosugi Y."/>
            <person name="Izuno A."/>
            <person name="Isagi Y."/>
            <person name="Lee S.L."/>
            <person name="Shimizu K.K."/>
        </authorList>
    </citation>
    <scope>NUCLEOTIDE SEQUENCE [LARGE SCALE GENOMIC DNA]</scope>
    <source>
        <strain evidence="1">214</strain>
    </source>
</reference>
<dbReference type="Proteomes" id="UP001054252">
    <property type="component" value="Unassembled WGS sequence"/>
</dbReference>
<evidence type="ECO:0000313" key="1">
    <source>
        <dbReference type="EMBL" id="GKV21579.1"/>
    </source>
</evidence>
<evidence type="ECO:0000313" key="2">
    <source>
        <dbReference type="Proteomes" id="UP001054252"/>
    </source>
</evidence>
<comment type="caution">
    <text evidence="1">The sequence shown here is derived from an EMBL/GenBank/DDBJ whole genome shotgun (WGS) entry which is preliminary data.</text>
</comment>
<proteinExistence type="predicted"/>
<dbReference type="AlphaFoldDB" id="A0AAV5K3N9"/>
<gene>
    <name evidence="1" type="ORF">SLEP1_g31550</name>
</gene>
<dbReference type="EMBL" id="BPVZ01000058">
    <property type="protein sequence ID" value="GKV21579.1"/>
    <property type="molecule type" value="Genomic_DNA"/>
</dbReference>
<organism evidence="1 2">
    <name type="scientific">Rubroshorea leprosula</name>
    <dbReference type="NCBI Taxonomy" id="152421"/>
    <lineage>
        <taxon>Eukaryota</taxon>
        <taxon>Viridiplantae</taxon>
        <taxon>Streptophyta</taxon>
        <taxon>Embryophyta</taxon>
        <taxon>Tracheophyta</taxon>
        <taxon>Spermatophyta</taxon>
        <taxon>Magnoliopsida</taxon>
        <taxon>eudicotyledons</taxon>
        <taxon>Gunneridae</taxon>
        <taxon>Pentapetalae</taxon>
        <taxon>rosids</taxon>
        <taxon>malvids</taxon>
        <taxon>Malvales</taxon>
        <taxon>Dipterocarpaceae</taxon>
        <taxon>Rubroshorea</taxon>
    </lineage>
</organism>
<sequence length="34" mass="3856">MSGHVETDRKSIMITGLALRSSLRFYASEVSKVW</sequence>